<dbReference type="EMBL" id="LAZR01004271">
    <property type="protein sequence ID" value="KKN10147.1"/>
    <property type="molecule type" value="Genomic_DNA"/>
</dbReference>
<organism evidence="1">
    <name type="scientific">marine sediment metagenome</name>
    <dbReference type="NCBI Taxonomy" id="412755"/>
    <lineage>
        <taxon>unclassified sequences</taxon>
        <taxon>metagenomes</taxon>
        <taxon>ecological metagenomes</taxon>
    </lineage>
</organism>
<gene>
    <name evidence="1" type="ORF">LCGC14_1039400</name>
</gene>
<protein>
    <submittedName>
        <fullName evidence="1">Uncharacterized protein</fullName>
    </submittedName>
</protein>
<name>A0A0F9NDU5_9ZZZZ</name>
<dbReference type="AlphaFoldDB" id="A0A0F9NDU5"/>
<sequence>MRYIVIDLECTCWHREDPDKQPHET</sequence>
<proteinExistence type="predicted"/>
<accession>A0A0F9NDU5</accession>
<evidence type="ECO:0000313" key="1">
    <source>
        <dbReference type="EMBL" id="KKN10147.1"/>
    </source>
</evidence>
<feature type="non-terminal residue" evidence="1">
    <location>
        <position position="25"/>
    </location>
</feature>
<comment type="caution">
    <text evidence="1">The sequence shown here is derived from an EMBL/GenBank/DDBJ whole genome shotgun (WGS) entry which is preliminary data.</text>
</comment>
<reference evidence="1" key="1">
    <citation type="journal article" date="2015" name="Nature">
        <title>Complex archaea that bridge the gap between prokaryotes and eukaryotes.</title>
        <authorList>
            <person name="Spang A."/>
            <person name="Saw J.H."/>
            <person name="Jorgensen S.L."/>
            <person name="Zaremba-Niedzwiedzka K."/>
            <person name="Martijn J."/>
            <person name="Lind A.E."/>
            <person name="van Eijk R."/>
            <person name="Schleper C."/>
            <person name="Guy L."/>
            <person name="Ettema T.J."/>
        </authorList>
    </citation>
    <scope>NUCLEOTIDE SEQUENCE</scope>
</reference>